<reference evidence="1" key="1">
    <citation type="journal article" date="2014" name="Int. J. Syst. Evol. Microbiol.">
        <title>Complete genome sequence of Corynebacterium casei LMG S-19264T (=DSM 44701T), isolated from a smear-ripened cheese.</title>
        <authorList>
            <consortium name="US DOE Joint Genome Institute (JGI-PGF)"/>
            <person name="Walter F."/>
            <person name="Albersmeier A."/>
            <person name="Kalinowski J."/>
            <person name="Ruckert C."/>
        </authorList>
    </citation>
    <scope>NUCLEOTIDE SEQUENCE</scope>
    <source>
        <strain evidence="1">VKM Ac-1321</strain>
    </source>
</reference>
<dbReference type="EMBL" id="BSFP01000048">
    <property type="protein sequence ID" value="GLL04657.1"/>
    <property type="molecule type" value="Genomic_DNA"/>
</dbReference>
<sequence length="145" mass="16432">MIDDDYTLDEGRDWMPDSWWRLDGRILLTVREQHSDIPDLPLVAFGPQFSGGVLSVYGPRYLDLGHFTRWDATRPWQTTPARTAFDTLRDAHPDTFTTVIGGDGPNAVWLALRLTRLTDPVTDTLLAVHDRTCPAGVHHWADLTH</sequence>
<evidence type="ECO:0000313" key="1">
    <source>
        <dbReference type="EMBL" id="GLL04657.1"/>
    </source>
</evidence>
<proteinExistence type="predicted"/>
<evidence type="ECO:0000313" key="2">
    <source>
        <dbReference type="Proteomes" id="UP001143480"/>
    </source>
</evidence>
<accession>A0A9W6KP22</accession>
<protein>
    <submittedName>
        <fullName evidence="1">Uncharacterized protein</fullName>
    </submittedName>
</protein>
<reference evidence="1" key="2">
    <citation type="submission" date="2023-01" db="EMBL/GenBank/DDBJ databases">
        <authorList>
            <person name="Sun Q."/>
            <person name="Evtushenko L."/>
        </authorList>
    </citation>
    <scope>NUCLEOTIDE SEQUENCE</scope>
    <source>
        <strain evidence="1">VKM Ac-1321</strain>
    </source>
</reference>
<gene>
    <name evidence="1" type="ORF">GCM10017581_064040</name>
</gene>
<dbReference type="RefSeq" id="WP_261961832.1">
    <property type="nucleotide sequence ID" value="NZ_BAAAXA010000001.1"/>
</dbReference>
<comment type="caution">
    <text evidence="1">The sequence shown here is derived from an EMBL/GenBank/DDBJ whole genome shotgun (WGS) entry which is preliminary data.</text>
</comment>
<organism evidence="1 2">
    <name type="scientific">Dactylosporangium matsuzakiense</name>
    <dbReference type="NCBI Taxonomy" id="53360"/>
    <lineage>
        <taxon>Bacteria</taxon>
        <taxon>Bacillati</taxon>
        <taxon>Actinomycetota</taxon>
        <taxon>Actinomycetes</taxon>
        <taxon>Micromonosporales</taxon>
        <taxon>Micromonosporaceae</taxon>
        <taxon>Dactylosporangium</taxon>
    </lineage>
</organism>
<dbReference type="Proteomes" id="UP001143480">
    <property type="component" value="Unassembled WGS sequence"/>
</dbReference>
<name>A0A9W6KP22_9ACTN</name>
<dbReference type="AlphaFoldDB" id="A0A9W6KP22"/>
<keyword evidence="2" id="KW-1185">Reference proteome</keyword>